<accession>A0ABD3BTE4</accession>
<feature type="chain" id="PRO_5044750938" description="Pectinesterase inhibitor domain-containing protein" evidence="4">
    <location>
        <begin position="22"/>
        <end position="180"/>
    </location>
</feature>
<evidence type="ECO:0000256" key="4">
    <source>
        <dbReference type="SAM" id="SignalP"/>
    </source>
</evidence>
<gene>
    <name evidence="6" type="ORF">CASFOL_034894</name>
</gene>
<evidence type="ECO:0000256" key="1">
    <source>
        <dbReference type="ARBA" id="ARBA00022729"/>
    </source>
</evidence>
<dbReference type="PANTHER" id="PTHR35357">
    <property type="entry name" value="OS02G0537100 PROTEIN"/>
    <property type="match status" value="1"/>
</dbReference>
<sequence>MASNLLFVLISLTVLLRASNAADVSTALCDRTSNKGLCLSIVGSDRRGNLKTSPNGVAAILRDSALSTVASTQFKISTLLRTATAGGRAFTSLRACSAQYVIPASTLRVANFGTINRAVYTTLLEDINEAKEGPVNCESSFQQAPAIPSPLTAENQKLRDILVIIENVINIVVCNHPSAC</sequence>
<dbReference type="Proteomes" id="UP001632038">
    <property type="component" value="Unassembled WGS sequence"/>
</dbReference>
<dbReference type="EMBL" id="JAVIJP010000066">
    <property type="protein sequence ID" value="KAL3619982.1"/>
    <property type="molecule type" value="Genomic_DNA"/>
</dbReference>
<evidence type="ECO:0000256" key="2">
    <source>
        <dbReference type="ARBA" id="ARBA00023157"/>
    </source>
</evidence>
<dbReference type="SMART" id="SM00856">
    <property type="entry name" value="PMEI"/>
    <property type="match status" value="1"/>
</dbReference>
<organism evidence="6 7">
    <name type="scientific">Castilleja foliolosa</name>
    <dbReference type="NCBI Taxonomy" id="1961234"/>
    <lineage>
        <taxon>Eukaryota</taxon>
        <taxon>Viridiplantae</taxon>
        <taxon>Streptophyta</taxon>
        <taxon>Embryophyta</taxon>
        <taxon>Tracheophyta</taxon>
        <taxon>Spermatophyta</taxon>
        <taxon>Magnoliopsida</taxon>
        <taxon>eudicotyledons</taxon>
        <taxon>Gunneridae</taxon>
        <taxon>Pentapetalae</taxon>
        <taxon>asterids</taxon>
        <taxon>lamiids</taxon>
        <taxon>Lamiales</taxon>
        <taxon>Orobanchaceae</taxon>
        <taxon>Pedicularideae</taxon>
        <taxon>Castillejinae</taxon>
        <taxon>Castilleja</taxon>
    </lineage>
</organism>
<proteinExistence type="inferred from homology"/>
<keyword evidence="2" id="KW-1015">Disulfide bond</keyword>
<dbReference type="Pfam" id="PF04043">
    <property type="entry name" value="PMEI"/>
    <property type="match status" value="1"/>
</dbReference>
<protein>
    <recommendedName>
        <fullName evidence="5">Pectinesterase inhibitor domain-containing protein</fullName>
    </recommendedName>
</protein>
<comment type="caution">
    <text evidence="6">The sequence shown here is derived from an EMBL/GenBank/DDBJ whole genome shotgun (WGS) entry which is preliminary data.</text>
</comment>
<evidence type="ECO:0000313" key="7">
    <source>
        <dbReference type="Proteomes" id="UP001632038"/>
    </source>
</evidence>
<feature type="signal peptide" evidence="4">
    <location>
        <begin position="1"/>
        <end position="21"/>
    </location>
</feature>
<dbReference type="Gene3D" id="1.20.140.40">
    <property type="entry name" value="Invertase/pectin methylesterase inhibitor family protein"/>
    <property type="match status" value="1"/>
</dbReference>
<name>A0ABD3BTE4_9LAMI</name>
<evidence type="ECO:0000313" key="6">
    <source>
        <dbReference type="EMBL" id="KAL3619982.1"/>
    </source>
</evidence>
<dbReference type="NCBIfam" id="TIGR01614">
    <property type="entry name" value="PME_inhib"/>
    <property type="match status" value="1"/>
</dbReference>
<dbReference type="AlphaFoldDB" id="A0ABD3BTE4"/>
<keyword evidence="1 4" id="KW-0732">Signal</keyword>
<dbReference type="InterPro" id="IPR006501">
    <property type="entry name" value="Pectinesterase_inhib_dom"/>
</dbReference>
<reference evidence="7" key="1">
    <citation type="journal article" date="2024" name="IScience">
        <title>Strigolactones Initiate the Formation of Haustorium-like Structures in Castilleja.</title>
        <authorList>
            <person name="Buerger M."/>
            <person name="Peterson D."/>
            <person name="Chory J."/>
        </authorList>
    </citation>
    <scope>NUCLEOTIDE SEQUENCE [LARGE SCALE GENOMIC DNA]</scope>
</reference>
<comment type="similarity">
    <text evidence="3">Belongs to the PMEI family.</text>
</comment>
<dbReference type="PANTHER" id="PTHR35357:SF8">
    <property type="entry name" value="OS01G0111000 PROTEIN"/>
    <property type="match status" value="1"/>
</dbReference>
<keyword evidence="7" id="KW-1185">Reference proteome</keyword>
<dbReference type="InterPro" id="IPR035513">
    <property type="entry name" value="Invertase/methylesterase_inhib"/>
</dbReference>
<dbReference type="SUPFAM" id="SSF101148">
    <property type="entry name" value="Plant invertase/pectin methylesterase inhibitor"/>
    <property type="match status" value="1"/>
</dbReference>
<evidence type="ECO:0000259" key="5">
    <source>
        <dbReference type="SMART" id="SM00856"/>
    </source>
</evidence>
<evidence type="ECO:0000256" key="3">
    <source>
        <dbReference type="ARBA" id="ARBA00038471"/>
    </source>
</evidence>
<feature type="domain" description="Pectinesterase inhibitor" evidence="5">
    <location>
        <begin position="20"/>
        <end position="164"/>
    </location>
</feature>